<organism evidence="1 2">
    <name type="scientific">Mesorhizobium opportunistum (strain LMG 24607 / HAMBI 3007 / WSM2075)</name>
    <dbReference type="NCBI Taxonomy" id="536019"/>
    <lineage>
        <taxon>Bacteria</taxon>
        <taxon>Pseudomonadati</taxon>
        <taxon>Pseudomonadota</taxon>
        <taxon>Alphaproteobacteria</taxon>
        <taxon>Hyphomicrobiales</taxon>
        <taxon>Phyllobacteriaceae</taxon>
        <taxon>Mesorhizobium</taxon>
    </lineage>
</organism>
<protein>
    <submittedName>
        <fullName evidence="1">Uncharacterized protein</fullName>
    </submittedName>
</protein>
<accession>F7YG47</accession>
<dbReference type="KEGG" id="mop:Mesop_4739"/>
<dbReference type="Proteomes" id="UP000001623">
    <property type="component" value="Chromosome"/>
</dbReference>
<dbReference type="AlphaFoldDB" id="F7YG47"/>
<dbReference type="HOGENOM" id="CLU_719111_0_0_5"/>
<dbReference type="eggNOG" id="ENOG50319JW">
    <property type="taxonomic scope" value="Bacteria"/>
</dbReference>
<sequence length="388" mass="44507">MAITFEEFTAQLNGSIFWKEFTFSQNQFSPRPGQELELADSFVWLGETAFVIQMKERAKPTDDPGVEGRWFKDAVRRKAVSQVKDSVRFLKEHETISIANGRGQRYDVRGSDLRHIEKVVLYAAGPSLPDECRRIQYHDSETAGFIHIFERSDYSLVVKMLAVPDEVRRYLQYREKALVELRAIKTAVVESDILAAYMSDENIPTPSSHKHLDRLVDDADHVDLSVIMNRLADHIQNPDHSGDYARILLEFAKLPRSAWRAARERLDLSIGAAKNEHFEKPYRFYFPETDCSFMFAPFPPGKPTTGQEGEQARTIGLQNLTAAAKYLSKARRGIGVVVSKDGEFLHLDWCLIDEPWMHDPEFDAHLASNSPFRDIREKRMNGYYFVNG</sequence>
<evidence type="ECO:0000313" key="2">
    <source>
        <dbReference type="Proteomes" id="UP000001623"/>
    </source>
</evidence>
<gene>
    <name evidence="1" type="ordered locus">Mesop_4739</name>
</gene>
<dbReference type="EMBL" id="CP002279">
    <property type="protein sequence ID" value="AEH89159.1"/>
    <property type="molecule type" value="Genomic_DNA"/>
</dbReference>
<reference evidence="1 2" key="1">
    <citation type="submission" date="2010-10" db="EMBL/GenBank/DDBJ databases">
        <title>Complete sequence of Mesorhizobium opportunistum WSM2075.</title>
        <authorList>
            <consortium name="US DOE Joint Genome Institute"/>
            <person name="Lucas S."/>
            <person name="Copeland A."/>
            <person name="Lapidus A."/>
            <person name="Cheng J.-F."/>
            <person name="Bruce D."/>
            <person name="Goodwin L."/>
            <person name="Pitluck S."/>
            <person name="Chertkov O."/>
            <person name="Misra M."/>
            <person name="Detter J.C."/>
            <person name="Han C."/>
            <person name="Tapia R."/>
            <person name="Land M."/>
            <person name="Hauser L."/>
            <person name="Kyrpides N."/>
            <person name="Ovchinnikova G."/>
            <person name="Mavrommatis K.M."/>
            <person name="Tiwari R.P."/>
            <person name="Howieson J.G."/>
            <person name="O'Hara G.W."/>
            <person name="Nandasena K.G."/>
            <person name="Woyke T."/>
        </authorList>
    </citation>
    <scope>NUCLEOTIDE SEQUENCE [LARGE SCALE GENOMIC DNA]</scope>
    <source>
        <strain evidence="2">LMG 24607 / HAMBI 3007 / WSM2075</strain>
    </source>
</reference>
<name>F7YG47_MESOW</name>
<evidence type="ECO:0000313" key="1">
    <source>
        <dbReference type="EMBL" id="AEH89159.1"/>
    </source>
</evidence>
<proteinExistence type="predicted"/>
<dbReference type="RefSeq" id="WP_013895811.1">
    <property type="nucleotide sequence ID" value="NC_015675.1"/>
</dbReference>